<dbReference type="SUPFAM" id="SSF110296">
    <property type="entry name" value="Oligoxyloglucan reducing end-specific cellobiohydrolase"/>
    <property type="match status" value="1"/>
</dbReference>
<name>A0ABT5MXU6_9BURK</name>
<organism evidence="5 6">
    <name type="scientific">Curvibacter cyanobacteriorum</name>
    <dbReference type="NCBI Taxonomy" id="3026422"/>
    <lineage>
        <taxon>Bacteria</taxon>
        <taxon>Pseudomonadati</taxon>
        <taxon>Pseudomonadota</taxon>
        <taxon>Betaproteobacteria</taxon>
        <taxon>Burkholderiales</taxon>
        <taxon>Comamonadaceae</taxon>
        <taxon>Curvibacter</taxon>
    </lineage>
</organism>
<accession>A0ABT5MXU6</accession>
<evidence type="ECO:0000256" key="2">
    <source>
        <dbReference type="ARBA" id="ARBA00023276"/>
    </source>
</evidence>
<dbReference type="InterPro" id="IPR015943">
    <property type="entry name" value="WD40/YVTN_repeat-like_dom_sf"/>
</dbReference>
<dbReference type="Pfam" id="PF14870">
    <property type="entry name" value="PSII_BNR"/>
    <property type="match status" value="2"/>
</dbReference>
<proteinExistence type="predicted"/>
<gene>
    <name evidence="5" type="ORF">PSQ40_09885</name>
</gene>
<dbReference type="EMBL" id="JAQSIP010000004">
    <property type="protein sequence ID" value="MDD0838878.1"/>
    <property type="molecule type" value="Genomic_DNA"/>
</dbReference>
<keyword evidence="2" id="KW-0604">Photosystem II</keyword>
<feature type="region of interest" description="Disordered" evidence="3">
    <location>
        <begin position="1"/>
        <end position="30"/>
    </location>
</feature>
<evidence type="ECO:0000313" key="6">
    <source>
        <dbReference type="Proteomes" id="UP001528673"/>
    </source>
</evidence>
<dbReference type="RefSeq" id="WP_273951221.1">
    <property type="nucleotide sequence ID" value="NZ_JAQSIP010000004.1"/>
</dbReference>
<dbReference type="Proteomes" id="UP001528673">
    <property type="component" value="Unassembled WGS sequence"/>
</dbReference>
<sequence>MTAPADALTVPHRPRRPTGPASPGTAFPPADLAGSVPARRVRPAAASLADLLAAFVALPFRWCRAALLATPTPVPVCASRRGALRWGAALGGLLGVAQAAPVVDSLDRPALATRLGPNSVLLAAAQAGPHTVVVGERGLVLWSPDQARTWHQAQVPVSVTLTAVRFESERRGIAVGHGGVVLSTQDGGQSWQQRLNGRQMAQALLSEARARQHAGAIAQAERLVQDGADKPLLDVAWVAPQRVLVVGAFGLAWASEDGGLNWAPWTERLDNPKGLHLYAVRHHGAALLLAGEQGLLLYSSDAGRRFQRLPSPYQGSFFTAEMLSPTEFVVAGLRGQIWHTQDAGQHWQPVHNPVHASITGSAQGADGQLWWVNQAGLVLQQRQGALQPVPGKPQAPLSGVLPLAGGSLLTVGLQGLRLQTVAPASAAAAAPGAQP</sequence>
<evidence type="ECO:0000313" key="5">
    <source>
        <dbReference type="EMBL" id="MDD0838878.1"/>
    </source>
</evidence>
<feature type="domain" description="Photosynthesis system II assembly factor Ycf48/Hcf136-like" evidence="4">
    <location>
        <begin position="226"/>
        <end position="369"/>
    </location>
</feature>
<protein>
    <submittedName>
        <fullName evidence="5">YCF48-related protein</fullName>
    </submittedName>
</protein>
<dbReference type="PANTHER" id="PTHR47199">
    <property type="entry name" value="PHOTOSYSTEM II STABILITY/ASSEMBLY FACTOR HCF136, CHLOROPLASTIC"/>
    <property type="match status" value="1"/>
</dbReference>
<dbReference type="InterPro" id="IPR028203">
    <property type="entry name" value="PSII_CF48-like_dom"/>
</dbReference>
<comment type="caution">
    <text evidence="5">The sequence shown here is derived from an EMBL/GenBank/DDBJ whole genome shotgun (WGS) entry which is preliminary data.</text>
</comment>
<evidence type="ECO:0000256" key="3">
    <source>
        <dbReference type="SAM" id="MobiDB-lite"/>
    </source>
</evidence>
<evidence type="ECO:0000259" key="4">
    <source>
        <dbReference type="Pfam" id="PF14870"/>
    </source>
</evidence>
<keyword evidence="1" id="KW-0602">Photosynthesis</keyword>
<feature type="domain" description="Photosynthesis system II assembly factor Ycf48/Hcf136-like" evidence="4">
    <location>
        <begin position="146"/>
        <end position="195"/>
    </location>
</feature>
<reference evidence="5 6" key="1">
    <citation type="submission" date="2023-02" db="EMBL/GenBank/DDBJ databases">
        <title>Bacterial whole genomic sequence of Curvibacter sp. HBC61.</title>
        <authorList>
            <person name="Le V."/>
            <person name="Ko S.-R."/>
            <person name="Ahn C.-Y."/>
            <person name="Oh H.-M."/>
        </authorList>
    </citation>
    <scope>NUCLEOTIDE SEQUENCE [LARGE SCALE GENOMIC DNA]</scope>
    <source>
        <strain evidence="5 6">HBC61</strain>
    </source>
</reference>
<keyword evidence="6" id="KW-1185">Reference proteome</keyword>
<dbReference type="PANTHER" id="PTHR47199:SF2">
    <property type="entry name" value="PHOTOSYSTEM II STABILITY_ASSEMBLY FACTOR HCF136, CHLOROPLASTIC"/>
    <property type="match status" value="1"/>
</dbReference>
<dbReference type="Gene3D" id="2.130.10.10">
    <property type="entry name" value="YVTN repeat-like/Quinoprotein amine dehydrogenase"/>
    <property type="match status" value="2"/>
</dbReference>
<evidence type="ECO:0000256" key="1">
    <source>
        <dbReference type="ARBA" id="ARBA00022531"/>
    </source>
</evidence>